<evidence type="ECO:0000256" key="6">
    <source>
        <dbReference type="ARBA" id="ARBA00033074"/>
    </source>
</evidence>
<comment type="subcellular location">
    <subcellularLocation>
        <location evidence="1">Bacterial flagellum</location>
    </subcellularLocation>
</comment>
<evidence type="ECO:0000256" key="8">
    <source>
        <dbReference type="SAM" id="Coils"/>
    </source>
</evidence>
<dbReference type="GO" id="GO:0007155">
    <property type="term" value="P:cell adhesion"/>
    <property type="evidence" value="ECO:0007669"/>
    <property type="project" value="InterPro"/>
</dbReference>
<evidence type="ECO:0000259" key="9">
    <source>
        <dbReference type="Pfam" id="PF02465"/>
    </source>
</evidence>
<dbReference type="InterPro" id="IPR010810">
    <property type="entry name" value="Flagellin_hook_IN_motif"/>
</dbReference>
<dbReference type="PANTHER" id="PTHR30288">
    <property type="entry name" value="FLAGELLAR CAP/ASSEMBLY PROTEIN FLID"/>
    <property type="match status" value="1"/>
</dbReference>
<dbReference type="AlphaFoldDB" id="A0A3B1BGU4"/>
<proteinExistence type="inferred from homology"/>
<organism evidence="11">
    <name type="scientific">hydrothermal vent metagenome</name>
    <dbReference type="NCBI Taxonomy" id="652676"/>
    <lineage>
        <taxon>unclassified sequences</taxon>
        <taxon>metagenomes</taxon>
        <taxon>ecological metagenomes</taxon>
    </lineage>
</organism>
<feature type="domain" description="Flagellar hook-associated protein 2 C-terminal" evidence="10">
    <location>
        <begin position="250"/>
        <end position="414"/>
    </location>
</feature>
<dbReference type="Pfam" id="PF07195">
    <property type="entry name" value="FliD_C"/>
    <property type="match status" value="2"/>
</dbReference>
<accession>A0A3B1BGU4</accession>
<evidence type="ECO:0000256" key="4">
    <source>
        <dbReference type="ARBA" id="ARBA00023054"/>
    </source>
</evidence>
<dbReference type="InterPro" id="IPR003481">
    <property type="entry name" value="FliD_N"/>
</dbReference>
<dbReference type="Pfam" id="PF07196">
    <property type="entry name" value="Flagellin_IN"/>
    <property type="match status" value="1"/>
</dbReference>
<evidence type="ECO:0000313" key="11">
    <source>
        <dbReference type="EMBL" id="VAX10598.1"/>
    </source>
</evidence>
<keyword evidence="11" id="KW-0282">Flagellum</keyword>
<keyword evidence="11" id="KW-0966">Cell projection</keyword>
<evidence type="ECO:0000256" key="3">
    <source>
        <dbReference type="ARBA" id="ARBA00011255"/>
    </source>
</evidence>
<keyword evidence="11" id="KW-0969">Cilium</keyword>
<feature type="domain" description="Flagellar hook-associated protein 2 C-terminal" evidence="10">
    <location>
        <begin position="616"/>
        <end position="688"/>
    </location>
</feature>
<keyword evidence="4 8" id="KW-0175">Coiled coil</keyword>
<sequence length="708" mass="76055">MPTITSAGVGSGLDVAGLVDKLVAAEGEPVKIRLDRKEVKLQAELSAMGTFKGAVSGFQSSLEALRNSDTFGNLEVTSSDEEMLAATAGQDAQPGDYEIEVLQLARSHKLSSSSLESDRLPLGTGSLTIQLGRVDVEPGTELTQASRQFVMNPNVPAKTITITDENSSLRGIQKAINKADAGVRASVINDGNGYRLVLSSLVAGNDNSIRVKVNDNDSQDQDSSGLSVFAYESDKQDGIGQNMKEVVATQNAELNVDGIFVSRSNNDIDDVLDDITLSLKSGSEGSINQLHLELSTDKVTRAVNDFISKYNEMIDTVNSLTGYDAETKTSGPLSGDPSIRGIISQIRRSLSDNFSNVNETYDSLSRIGVDSQRNGKLELNNSKLQTAIEDDLQQVIQLFSISGSSSDPAVSYISAGEETKTGAYNLVVTRMASQGVWGGDVLRPDTIDNTPVLDPATTIGIQLAQQLTSEIFPLNLEKDNSSFKIKVDGIGSQKITLEDKNYYNENELINELQSQINADVNLQSNEVSVEAYLSNGRLLLVSERYGSNSAVEVVKADDGLVETLGFNPGAGIHGEDVTGSFNNTTAIGNGRILSGKGVAENLKVEILEGEVGNRGQIFFSHGVAARLDDLTEQFLKTDGIISVRREGYTNRIGDLTKEREKLAQKLEASEQRYLKQFSALDATLGKMRSTGNFLSNQLDSLPGAAKPK</sequence>
<dbReference type="GO" id="GO:0009421">
    <property type="term" value="C:bacterial-type flagellum filament cap"/>
    <property type="evidence" value="ECO:0007669"/>
    <property type="project" value="InterPro"/>
</dbReference>
<keyword evidence="5" id="KW-0975">Bacterial flagellum</keyword>
<evidence type="ECO:0000256" key="2">
    <source>
        <dbReference type="ARBA" id="ARBA00009764"/>
    </source>
</evidence>
<evidence type="ECO:0000259" key="10">
    <source>
        <dbReference type="Pfam" id="PF07195"/>
    </source>
</evidence>
<dbReference type="Pfam" id="PF02465">
    <property type="entry name" value="FliD_N"/>
    <property type="match status" value="1"/>
</dbReference>
<dbReference type="InterPro" id="IPR040026">
    <property type="entry name" value="FliD"/>
</dbReference>
<dbReference type="EMBL" id="UOFY01000052">
    <property type="protein sequence ID" value="VAX10598.1"/>
    <property type="molecule type" value="Genomic_DNA"/>
</dbReference>
<dbReference type="GO" id="GO:0009424">
    <property type="term" value="C:bacterial-type flagellum hook"/>
    <property type="evidence" value="ECO:0007669"/>
    <property type="project" value="InterPro"/>
</dbReference>
<comment type="similarity">
    <text evidence="2">Belongs to the FliD family.</text>
</comment>
<feature type="coiled-coil region" evidence="8">
    <location>
        <begin position="645"/>
        <end position="672"/>
    </location>
</feature>
<reference evidence="11" key="1">
    <citation type="submission" date="2018-06" db="EMBL/GenBank/DDBJ databases">
        <authorList>
            <person name="Zhirakovskaya E."/>
        </authorList>
    </citation>
    <scope>NUCLEOTIDE SEQUENCE</scope>
</reference>
<comment type="subunit">
    <text evidence="3">Homopentamer.</text>
</comment>
<dbReference type="InterPro" id="IPR010809">
    <property type="entry name" value="FliD_C"/>
</dbReference>
<gene>
    <name evidence="11" type="ORF">MNBD_GAMMA25-314</name>
</gene>
<dbReference type="PANTHER" id="PTHR30288:SF0">
    <property type="entry name" value="FLAGELLAR HOOK-ASSOCIATED PROTEIN 2"/>
    <property type="match status" value="1"/>
</dbReference>
<feature type="domain" description="Flagellar hook-associated protein 2 N-terminal" evidence="9">
    <location>
        <begin position="11"/>
        <end position="108"/>
    </location>
</feature>
<evidence type="ECO:0000256" key="7">
    <source>
        <dbReference type="ARBA" id="ARBA00033192"/>
    </source>
</evidence>
<name>A0A3B1BGU4_9ZZZZ</name>
<evidence type="ECO:0000256" key="1">
    <source>
        <dbReference type="ARBA" id="ARBA00004365"/>
    </source>
</evidence>
<protein>
    <recommendedName>
        <fullName evidence="7">Filament cap protein</fullName>
    </recommendedName>
    <alternativeName>
        <fullName evidence="6">Flagellar cap protein</fullName>
    </alternativeName>
</protein>
<dbReference type="GO" id="GO:0071973">
    <property type="term" value="P:bacterial-type flagellum-dependent cell motility"/>
    <property type="evidence" value="ECO:0007669"/>
    <property type="project" value="TreeGrafter"/>
</dbReference>
<evidence type="ECO:0000256" key="5">
    <source>
        <dbReference type="ARBA" id="ARBA00023143"/>
    </source>
</evidence>